<feature type="transmembrane region" description="Helical" evidence="8">
    <location>
        <begin position="174"/>
        <end position="195"/>
    </location>
</feature>
<feature type="transmembrane region" description="Helical" evidence="8">
    <location>
        <begin position="15"/>
        <end position="31"/>
    </location>
</feature>
<proteinExistence type="predicted"/>
<comment type="caution">
    <text evidence="10">The sequence shown here is derived from an EMBL/GenBank/DDBJ whole genome shotgun (WGS) entry which is preliminary data.</text>
</comment>
<feature type="transmembrane region" description="Helical" evidence="8">
    <location>
        <begin position="51"/>
        <end position="68"/>
    </location>
</feature>
<dbReference type="GO" id="GO:0022857">
    <property type="term" value="F:transmembrane transporter activity"/>
    <property type="evidence" value="ECO:0007669"/>
    <property type="project" value="UniProtKB-UniRule"/>
</dbReference>
<reference evidence="10" key="1">
    <citation type="submission" date="2018-04" db="EMBL/GenBank/DDBJ databases">
        <title>Large scale genomics of bovine and human commensal E. coli to reveal the emerging process of EHEC.</title>
        <authorList>
            <person name="Arimizu Y."/>
            <person name="Ogura Y."/>
        </authorList>
    </citation>
    <scope>NUCLEOTIDE SEQUENCE</scope>
    <source>
        <strain evidence="10">JML131</strain>
    </source>
</reference>
<protein>
    <submittedName>
        <fullName evidence="10">C4-dicarboxylate ABC transporter</fullName>
    </submittedName>
</protein>
<keyword evidence="6 8" id="KW-0472">Membrane</keyword>
<keyword evidence="4 8" id="KW-0812">Transmembrane</keyword>
<dbReference type="InterPro" id="IPR004681">
    <property type="entry name" value="TRAP_DctM"/>
</dbReference>
<keyword evidence="2" id="KW-1003">Cell membrane</keyword>
<accession>A0A4C7B6X1</accession>
<dbReference type="InterPro" id="IPR010656">
    <property type="entry name" value="DctM"/>
</dbReference>
<evidence type="ECO:0000256" key="4">
    <source>
        <dbReference type="ARBA" id="ARBA00022692"/>
    </source>
</evidence>
<dbReference type="Pfam" id="PF06808">
    <property type="entry name" value="DctM"/>
    <property type="match status" value="1"/>
</dbReference>
<gene>
    <name evidence="10" type="ORF">HmCmsJML131_03610</name>
</gene>
<evidence type="ECO:0000256" key="3">
    <source>
        <dbReference type="ARBA" id="ARBA00022519"/>
    </source>
</evidence>
<comment type="function">
    <text evidence="7">Part of the tripartite ATP-independent periplasmic (TRAP) transport system.</text>
</comment>
<evidence type="ECO:0000259" key="9">
    <source>
        <dbReference type="Pfam" id="PF06808"/>
    </source>
</evidence>
<dbReference type="PANTHER" id="PTHR33362">
    <property type="entry name" value="SIALIC ACID TRAP TRANSPORTER PERMEASE PROTEIN SIAT-RELATED"/>
    <property type="match status" value="1"/>
</dbReference>
<feature type="transmembrane region" description="Helical" evidence="8">
    <location>
        <begin position="130"/>
        <end position="154"/>
    </location>
</feature>
<feature type="transmembrane region" description="Helical" evidence="8">
    <location>
        <begin position="88"/>
        <end position="118"/>
    </location>
</feature>
<comment type="subcellular location">
    <subcellularLocation>
        <location evidence="1 7">Cell inner membrane</location>
        <topology evidence="1 7">Multi-pass membrane protein</topology>
    </subcellularLocation>
</comment>
<evidence type="ECO:0000256" key="5">
    <source>
        <dbReference type="ARBA" id="ARBA00022989"/>
    </source>
</evidence>
<evidence type="ECO:0000256" key="1">
    <source>
        <dbReference type="ARBA" id="ARBA00004429"/>
    </source>
</evidence>
<keyword evidence="3 7" id="KW-0997">Cell inner membrane</keyword>
<organism evidence="10">
    <name type="scientific">Escherichia coli</name>
    <dbReference type="NCBI Taxonomy" id="562"/>
    <lineage>
        <taxon>Bacteria</taxon>
        <taxon>Pseudomonadati</taxon>
        <taxon>Pseudomonadota</taxon>
        <taxon>Gammaproteobacteria</taxon>
        <taxon>Enterobacterales</taxon>
        <taxon>Enterobacteriaceae</taxon>
        <taxon>Escherichia</taxon>
    </lineage>
</organism>
<evidence type="ECO:0000256" key="2">
    <source>
        <dbReference type="ARBA" id="ARBA00022475"/>
    </source>
</evidence>
<name>A0A4C7B6X1_ECOLX</name>
<keyword evidence="7" id="KW-0813">Transport</keyword>
<feature type="domain" description="TRAP C4-dicarboxylate transport system permease DctM subunit" evidence="9">
    <location>
        <begin position="2"/>
        <end position="191"/>
    </location>
</feature>
<sequence length="196" mass="21133">MVGGIRANIFTPTEAGAVAVLIVLAIGFFIYREMRISHVVKALGETARATASVMLVIMASAALGWIFSMEHAGVAVANFVTSLTENKYMFLLIINILLLTLGMFLEGNAILLILVPLLKPVVEHFGIDPVHFGIIMIFNLSIGAFTPPVGTVMLLVCNITQVSVGNFFKQSLPLLAALLLMLMLVTYIPAISLFLV</sequence>
<dbReference type="GO" id="GO:0005886">
    <property type="term" value="C:plasma membrane"/>
    <property type="evidence" value="ECO:0007669"/>
    <property type="project" value="UniProtKB-SubCell"/>
</dbReference>
<dbReference type="EMBL" id="BFQM01000066">
    <property type="protein sequence ID" value="GDA68836.1"/>
    <property type="molecule type" value="Genomic_DNA"/>
</dbReference>
<evidence type="ECO:0000256" key="7">
    <source>
        <dbReference type="RuleBase" id="RU369079"/>
    </source>
</evidence>
<dbReference type="AlphaFoldDB" id="A0A4C7B6X1"/>
<keyword evidence="5 8" id="KW-1133">Transmembrane helix</keyword>
<evidence type="ECO:0000256" key="6">
    <source>
        <dbReference type="ARBA" id="ARBA00023136"/>
    </source>
</evidence>
<evidence type="ECO:0000313" key="10">
    <source>
        <dbReference type="EMBL" id="GDA68836.1"/>
    </source>
</evidence>
<evidence type="ECO:0000256" key="8">
    <source>
        <dbReference type="SAM" id="Phobius"/>
    </source>
</evidence>